<dbReference type="InterPro" id="IPR015854">
    <property type="entry name" value="ABC_transpr_LolD-like"/>
</dbReference>
<dbReference type="GO" id="GO:0016887">
    <property type="term" value="F:ATP hydrolysis activity"/>
    <property type="evidence" value="ECO:0007669"/>
    <property type="project" value="InterPro"/>
</dbReference>
<evidence type="ECO:0000313" key="4">
    <source>
        <dbReference type="EMBL" id="TGY92817.1"/>
    </source>
</evidence>
<evidence type="ECO:0000256" key="1">
    <source>
        <dbReference type="ARBA" id="ARBA00022741"/>
    </source>
</evidence>
<evidence type="ECO:0000313" key="5">
    <source>
        <dbReference type="Proteomes" id="UP000305451"/>
    </source>
</evidence>
<dbReference type="GO" id="GO:0005524">
    <property type="term" value="F:ATP binding"/>
    <property type="evidence" value="ECO:0007669"/>
    <property type="project" value="UniProtKB-KW"/>
</dbReference>
<dbReference type="PANTHER" id="PTHR24220:SF611">
    <property type="entry name" value="ATP-BINDING COMPONENT OF ABC TRANSPORTER-RELATED"/>
    <property type="match status" value="1"/>
</dbReference>
<dbReference type="OrthoDB" id="7627620at2"/>
<proteinExistence type="predicted"/>
<dbReference type="InterPro" id="IPR027417">
    <property type="entry name" value="P-loop_NTPase"/>
</dbReference>
<keyword evidence="1" id="KW-0547">Nucleotide-binding</keyword>
<dbReference type="SMART" id="SM00382">
    <property type="entry name" value="AAA"/>
    <property type="match status" value="1"/>
</dbReference>
<dbReference type="PANTHER" id="PTHR24220">
    <property type="entry name" value="IMPORT ATP-BINDING PROTEIN"/>
    <property type="match status" value="1"/>
</dbReference>
<dbReference type="RefSeq" id="WP_135944338.1">
    <property type="nucleotide sequence ID" value="NZ_BMEI01000002.1"/>
</dbReference>
<dbReference type="GO" id="GO:0022857">
    <property type="term" value="F:transmembrane transporter activity"/>
    <property type="evidence" value="ECO:0007669"/>
    <property type="project" value="TreeGrafter"/>
</dbReference>
<evidence type="ECO:0000256" key="2">
    <source>
        <dbReference type="ARBA" id="ARBA00022840"/>
    </source>
</evidence>
<accession>A0A4S2HA72</accession>
<dbReference type="PROSITE" id="PS50893">
    <property type="entry name" value="ABC_TRANSPORTER_2"/>
    <property type="match status" value="1"/>
</dbReference>
<gene>
    <name evidence="4" type="ORF">E5162_07010</name>
</gene>
<dbReference type="GO" id="GO:0005886">
    <property type="term" value="C:plasma membrane"/>
    <property type="evidence" value="ECO:0007669"/>
    <property type="project" value="TreeGrafter"/>
</dbReference>
<dbReference type="Gene3D" id="3.40.50.300">
    <property type="entry name" value="P-loop containing nucleotide triphosphate hydrolases"/>
    <property type="match status" value="1"/>
</dbReference>
<dbReference type="InterPro" id="IPR003593">
    <property type="entry name" value="AAA+_ATPase"/>
</dbReference>
<sequence length="239" mass="25534">MTQSATPAVLIEDLRFAYARKSPPVLDIAQFRVDPGERVFLRGASGSGKSTLLGVIAGILDVSHGRIEALGTDMAHADAATRDQTRAERLGVIFQMFNLLPYLPVGENVMLPCRFSAGRARATKVNGGPAADARRLLSRLELDPAEYWNAASRSLSVGQQQRVAAARALIGQPSLILADEPTSALDTDRRDRFIALLLEECASSGAALLFVSHDGGLAPHFDRALDLSEINRAGTGETA</sequence>
<dbReference type="Pfam" id="PF00005">
    <property type="entry name" value="ABC_tran"/>
    <property type="match status" value="1"/>
</dbReference>
<feature type="domain" description="ABC transporter" evidence="3">
    <location>
        <begin position="9"/>
        <end position="239"/>
    </location>
</feature>
<reference evidence="4 5" key="1">
    <citation type="journal article" date="2013" name="Int. J. Syst. Evol. Microbiol.">
        <title>Marinicauda pacifica gen. nov., sp. nov., a prosthecate alphaproteobacterium of the family Hyphomonadaceae isolated from deep seawater.</title>
        <authorList>
            <person name="Zhang X.Y."/>
            <person name="Li G.W."/>
            <person name="Wang C.S."/>
            <person name="Zhang Y.J."/>
            <person name="Xu X.W."/>
            <person name="Li H."/>
            <person name="Liu A."/>
            <person name="Liu C."/>
            <person name="Xie B.B."/>
            <person name="Qin Q.L."/>
            <person name="Xu Z."/>
            <person name="Chen X.L."/>
            <person name="Zhou B.C."/>
            <person name="Zhang Y.Z."/>
        </authorList>
    </citation>
    <scope>NUCLEOTIDE SEQUENCE [LARGE SCALE GENOMIC DNA]</scope>
    <source>
        <strain evidence="4 5">P-1 km-3</strain>
    </source>
</reference>
<organism evidence="4 5">
    <name type="scientific">Marinicauda pacifica</name>
    <dbReference type="NCBI Taxonomy" id="1133559"/>
    <lineage>
        <taxon>Bacteria</taxon>
        <taxon>Pseudomonadati</taxon>
        <taxon>Pseudomonadota</taxon>
        <taxon>Alphaproteobacteria</taxon>
        <taxon>Maricaulales</taxon>
        <taxon>Maricaulaceae</taxon>
        <taxon>Marinicauda</taxon>
    </lineage>
</organism>
<keyword evidence="5" id="KW-1185">Reference proteome</keyword>
<name>A0A4S2HA72_9PROT</name>
<comment type="caution">
    <text evidence="4">The sequence shown here is derived from an EMBL/GenBank/DDBJ whole genome shotgun (WGS) entry which is preliminary data.</text>
</comment>
<keyword evidence="2 4" id="KW-0067">ATP-binding</keyword>
<dbReference type="EMBL" id="SRXV01000002">
    <property type="protein sequence ID" value="TGY92817.1"/>
    <property type="molecule type" value="Genomic_DNA"/>
</dbReference>
<dbReference type="AlphaFoldDB" id="A0A4S2HA72"/>
<evidence type="ECO:0000259" key="3">
    <source>
        <dbReference type="PROSITE" id="PS50893"/>
    </source>
</evidence>
<protein>
    <submittedName>
        <fullName evidence="4">ATP-binding cassette domain-containing protein</fullName>
    </submittedName>
</protein>
<dbReference type="SUPFAM" id="SSF52540">
    <property type="entry name" value="P-loop containing nucleoside triphosphate hydrolases"/>
    <property type="match status" value="1"/>
</dbReference>
<dbReference type="InterPro" id="IPR003439">
    <property type="entry name" value="ABC_transporter-like_ATP-bd"/>
</dbReference>
<dbReference type="Proteomes" id="UP000305451">
    <property type="component" value="Unassembled WGS sequence"/>
</dbReference>